<evidence type="ECO:0000256" key="4">
    <source>
        <dbReference type="ARBA" id="ARBA00023157"/>
    </source>
</evidence>
<evidence type="ECO:0000313" key="9">
    <source>
        <dbReference type="Proteomes" id="UP000070412"/>
    </source>
</evidence>
<reference evidence="9" key="1">
    <citation type="journal article" date="2020" name="PLoS Negl. Trop. Dis.">
        <title>High-quality nuclear genome for Sarcoptes scabiei-A critical resource for a neglected parasite.</title>
        <authorList>
            <person name="Korhonen P.K."/>
            <person name="Gasser R.B."/>
            <person name="Ma G."/>
            <person name="Wang T."/>
            <person name="Stroehlein A.J."/>
            <person name="Young N.D."/>
            <person name="Ang C.S."/>
            <person name="Fernando D.D."/>
            <person name="Lu H.C."/>
            <person name="Taylor S."/>
            <person name="Reynolds S.L."/>
            <person name="Mofiz E."/>
            <person name="Najaraj S.H."/>
            <person name="Gowda H."/>
            <person name="Madugundu A."/>
            <person name="Renuse S."/>
            <person name="Holt D."/>
            <person name="Pandey A."/>
            <person name="Papenfuss A.T."/>
            <person name="Fischer K."/>
        </authorList>
    </citation>
    <scope>NUCLEOTIDE SEQUENCE [LARGE SCALE GENOMIC DNA]</scope>
</reference>
<keyword evidence="3" id="KW-0460">Magnesium</keyword>
<feature type="chain" id="PRO_5038316050" evidence="6">
    <location>
        <begin position="20"/>
        <end position="491"/>
    </location>
</feature>
<dbReference type="InterPro" id="IPR051057">
    <property type="entry name" value="PI-PLC_domain"/>
</dbReference>
<evidence type="ECO:0000313" key="7">
    <source>
        <dbReference type="EMBL" id="KAF7489639.1"/>
    </source>
</evidence>
<dbReference type="OrthoDB" id="1046782at2759"/>
<dbReference type="PANTHER" id="PTHR13593:SF103">
    <property type="entry name" value="RE10370P"/>
    <property type="match status" value="1"/>
</dbReference>
<evidence type="ECO:0000256" key="5">
    <source>
        <dbReference type="ARBA" id="ARBA00023239"/>
    </source>
</evidence>
<dbReference type="Proteomes" id="UP000070412">
    <property type="component" value="Unassembled WGS sequence"/>
</dbReference>
<evidence type="ECO:0000256" key="1">
    <source>
        <dbReference type="ARBA" id="ARBA00000110"/>
    </source>
</evidence>
<reference evidence="7" key="2">
    <citation type="submission" date="2020-01" db="EMBL/GenBank/DDBJ databases">
        <authorList>
            <person name="Korhonen P.K.K."/>
            <person name="Guangxu M.G."/>
            <person name="Wang T.W."/>
            <person name="Stroehlein A.J.S."/>
            <person name="Young N.D."/>
            <person name="Ang C.-S.A."/>
            <person name="Fernando D.W.F."/>
            <person name="Lu H.L."/>
            <person name="Taylor S.T."/>
            <person name="Ehtesham M.E.M."/>
            <person name="Najaraj S.H.N."/>
            <person name="Harsha G.H.G."/>
            <person name="Madugundu A.M."/>
            <person name="Renuse S.R."/>
            <person name="Holt D.H."/>
            <person name="Pandey A.P."/>
            <person name="Papenfuss A.P."/>
            <person name="Gasser R.B.G."/>
            <person name="Fischer K.F."/>
        </authorList>
    </citation>
    <scope>NUCLEOTIDE SEQUENCE</scope>
    <source>
        <strain evidence="7">SSS_KF_BRIS2020</strain>
    </source>
</reference>
<evidence type="ECO:0000313" key="8">
    <source>
        <dbReference type="EnsemblMetazoa" id="KAF7489639.1"/>
    </source>
</evidence>
<keyword evidence="6" id="KW-0732">Signal</keyword>
<comment type="catalytic activity">
    <reaction evidence="1">
        <text>an N-(acyl)-sphingosylphosphoethanolamine = an N-(acyl)-sphingosyl-1,3-cyclic phosphate + ethanolamine</text>
        <dbReference type="Rhea" id="RHEA:60648"/>
        <dbReference type="ChEBI" id="CHEBI:57603"/>
        <dbReference type="ChEBI" id="CHEBI:143891"/>
        <dbReference type="ChEBI" id="CHEBI:143892"/>
    </reaction>
</comment>
<dbReference type="SUPFAM" id="SSF51695">
    <property type="entry name" value="PLC-like phosphodiesterases"/>
    <property type="match status" value="1"/>
</dbReference>
<dbReference type="PROSITE" id="PS50007">
    <property type="entry name" value="PIPLC_X_DOMAIN"/>
    <property type="match status" value="1"/>
</dbReference>
<dbReference type="PANTHER" id="PTHR13593">
    <property type="match status" value="1"/>
</dbReference>
<dbReference type="GO" id="GO:0008081">
    <property type="term" value="F:phosphoric diester hydrolase activity"/>
    <property type="evidence" value="ECO:0007669"/>
    <property type="project" value="InterPro"/>
</dbReference>
<proteinExistence type="predicted"/>
<accession>A0A834R2G1</accession>
<dbReference type="InterPro" id="IPR017946">
    <property type="entry name" value="PLC-like_Pdiesterase_TIM-brl"/>
</dbReference>
<keyword evidence="4" id="KW-1015">Disulfide bond</keyword>
<evidence type="ECO:0000256" key="3">
    <source>
        <dbReference type="ARBA" id="ARBA00022842"/>
    </source>
</evidence>
<dbReference type="GO" id="GO:0046872">
    <property type="term" value="F:metal ion binding"/>
    <property type="evidence" value="ECO:0007669"/>
    <property type="project" value="UniProtKB-KW"/>
</dbReference>
<gene>
    <name evidence="7" type="ORF">SSS_1211</name>
</gene>
<dbReference type="Gene3D" id="3.20.20.190">
    <property type="entry name" value="Phosphatidylinositol (PI) phosphodiesterase"/>
    <property type="match status" value="1"/>
</dbReference>
<name>A0A834R2G1_SARSC</name>
<organism evidence="7">
    <name type="scientific">Sarcoptes scabiei</name>
    <name type="common">Itch mite</name>
    <name type="synonym">Acarus scabiei</name>
    <dbReference type="NCBI Taxonomy" id="52283"/>
    <lineage>
        <taxon>Eukaryota</taxon>
        <taxon>Metazoa</taxon>
        <taxon>Ecdysozoa</taxon>
        <taxon>Arthropoda</taxon>
        <taxon>Chelicerata</taxon>
        <taxon>Arachnida</taxon>
        <taxon>Acari</taxon>
        <taxon>Acariformes</taxon>
        <taxon>Sarcoptiformes</taxon>
        <taxon>Astigmata</taxon>
        <taxon>Psoroptidia</taxon>
        <taxon>Sarcoptoidea</taxon>
        <taxon>Sarcoptidae</taxon>
        <taxon>Sarcoptinae</taxon>
        <taxon>Sarcoptes</taxon>
    </lineage>
</organism>
<sequence>MMNSILLFSLILLSKSSNAIVLSSPPWRNFPINCKQSITVLDDSIASLICSVISAINKSSSPQIWLSISSKPHRRLVLNWHRIDRQNLYSSWIALYDTEPNQQNFDSIFIERVFPSSTSGKHITFKSYEYFSFQSAFYIDRNKRYLNDFLSTRNDTVLKKLSSSVWSGCVKYWIAYVQFNKRILLKKCLRTNPRWMEQSISAIGNRSILELALPGTHNAASYEISGKMKFPRLDKYIYCQDESVWNQLVYGIRFLDLRLSYDNKPKNERDRIWIAHGPVRIDILLTDVLEQILAFILSTHQEIIILDFHRFEEGLEESLSDIDQRHAIIERLIFDYLGSFLIPVELGMNRPINKLIAMNKRIYVGYAREKRNRMFFHMNALHVWPGTDDTGLLFRHLNDRSCRLSSLPLTSYPISLMGALTPRIFGLIRDKYDGLRSLAEQINHDLSIQVFEQWWQCMNVLCTDYFLGNNIIELTIEANLHRHRHRRFFRR</sequence>
<dbReference type="GO" id="GO:0016829">
    <property type="term" value="F:lyase activity"/>
    <property type="evidence" value="ECO:0007669"/>
    <property type="project" value="UniProtKB-KW"/>
</dbReference>
<dbReference type="AlphaFoldDB" id="A0A834R2G1"/>
<protein>
    <submittedName>
        <fullName evidence="7">Putative PI-PLC X-box domain-containing protein</fullName>
    </submittedName>
</protein>
<evidence type="ECO:0000256" key="6">
    <source>
        <dbReference type="SAM" id="SignalP"/>
    </source>
</evidence>
<evidence type="ECO:0000256" key="2">
    <source>
        <dbReference type="ARBA" id="ARBA00022723"/>
    </source>
</evidence>
<keyword evidence="9" id="KW-1185">Reference proteome</keyword>
<dbReference type="GO" id="GO:0006629">
    <property type="term" value="P:lipid metabolic process"/>
    <property type="evidence" value="ECO:0007669"/>
    <property type="project" value="InterPro"/>
</dbReference>
<keyword evidence="5" id="KW-0456">Lyase</keyword>
<reference evidence="8" key="3">
    <citation type="submission" date="2022-06" db="UniProtKB">
        <authorList>
            <consortium name="EnsemblMetazoa"/>
        </authorList>
    </citation>
    <scope>IDENTIFICATION</scope>
</reference>
<dbReference type="EnsemblMetazoa" id="SSS_1211s_mrna">
    <property type="protein sequence ID" value="KAF7489639.1"/>
    <property type="gene ID" value="SSS_1211"/>
</dbReference>
<feature type="signal peptide" evidence="6">
    <location>
        <begin position="1"/>
        <end position="19"/>
    </location>
</feature>
<keyword evidence="2" id="KW-0479">Metal-binding</keyword>
<dbReference type="EMBL" id="WVUK01000064">
    <property type="protein sequence ID" value="KAF7489639.1"/>
    <property type="molecule type" value="Genomic_DNA"/>
</dbReference>